<evidence type="ECO:0000256" key="2">
    <source>
        <dbReference type="ARBA" id="ARBA00010869"/>
    </source>
</evidence>
<dbReference type="GO" id="GO:0004794">
    <property type="term" value="F:threonine deaminase activity"/>
    <property type="evidence" value="ECO:0007669"/>
    <property type="project" value="TreeGrafter"/>
</dbReference>
<protein>
    <recommendedName>
        <fullName evidence="5">L-serine deaminase</fullName>
    </recommendedName>
    <alternativeName>
        <fullName evidence="6">L-threonine dehydratase</fullName>
    </alternativeName>
</protein>
<dbReference type="SUPFAM" id="SSF53686">
    <property type="entry name" value="Tryptophan synthase beta subunit-like PLP-dependent enzymes"/>
    <property type="match status" value="1"/>
</dbReference>
<dbReference type="PANTHER" id="PTHR48078">
    <property type="entry name" value="THREONINE DEHYDRATASE, MITOCHONDRIAL-RELATED"/>
    <property type="match status" value="1"/>
</dbReference>
<comment type="cofactor">
    <cofactor evidence="1">
        <name>pyridoxal 5'-phosphate</name>
        <dbReference type="ChEBI" id="CHEBI:597326"/>
    </cofactor>
</comment>
<dbReference type="FunFam" id="3.40.50.1100:FF:000007">
    <property type="entry name" value="L-threonine dehydratase catabolic TdcB"/>
    <property type="match status" value="1"/>
</dbReference>
<dbReference type="GO" id="GO:0009097">
    <property type="term" value="P:isoleucine biosynthetic process"/>
    <property type="evidence" value="ECO:0007669"/>
    <property type="project" value="TreeGrafter"/>
</dbReference>
<reference evidence="10 11" key="1">
    <citation type="submission" date="2020-04" db="EMBL/GenBank/DDBJ databases">
        <authorList>
            <person name="Wallbank WR R."/>
            <person name="Pardo Diaz C."/>
            <person name="Kozak K."/>
            <person name="Martin S."/>
            <person name="Jiggins C."/>
            <person name="Moest M."/>
            <person name="Warren A I."/>
            <person name="Byers J.R.P. K."/>
            <person name="Montejo-Kovacevich G."/>
            <person name="Yen C E."/>
        </authorList>
    </citation>
    <scope>NUCLEOTIDE SEQUENCE [LARGE SCALE GENOMIC DNA]</scope>
</reference>
<evidence type="ECO:0000313" key="8">
    <source>
        <dbReference type="EMBL" id="CAB3245694.1"/>
    </source>
</evidence>
<evidence type="ECO:0000313" key="11">
    <source>
        <dbReference type="Proteomes" id="UP000494256"/>
    </source>
</evidence>
<gene>
    <name evidence="8" type="ORF">APLA_LOCUS10552</name>
    <name evidence="9" type="ORF">APLA_LOCUS12765</name>
</gene>
<keyword evidence="10" id="KW-1185">Reference proteome</keyword>
<dbReference type="Proteomes" id="UP000494106">
    <property type="component" value="Unassembled WGS sequence"/>
</dbReference>
<dbReference type="InterPro" id="IPR036052">
    <property type="entry name" value="TrpB-like_PALP_sf"/>
</dbReference>
<dbReference type="InterPro" id="IPR044561">
    <property type="entry name" value="ACT_ThrD-II-like"/>
</dbReference>
<dbReference type="GO" id="GO:0003941">
    <property type="term" value="F:L-serine ammonia-lyase activity"/>
    <property type="evidence" value="ECO:0007669"/>
    <property type="project" value="TreeGrafter"/>
</dbReference>
<dbReference type="Gene3D" id="3.40.50.1100">
    <property type="match status" value="2"/>
</dbReference>
<evidence type="ECO:0000313" key="10">
    <source>
        <dbReference type="Proteomes" id="UP000494106"/>
    </source>
</evidence>
<proteinExistence type="inferred from homology"/>
<dbReference type="OrthoDB" id="4418812at2759"/>
<organism evidence="9 11">
    <name type="scientific">Arctia plantaginis</name>
    <name type="common">Wood tiger moth</name>
    <name type="synonym">Phalaena plantaginis</name>
    <dbReference type="NCBI Taxonomy" id="874455"/>
    <lineage>
        <taxon>Eukaryota</taxon>
        <taxon>Metazoa</taxon>
        <taxon>Ecdysozoa</taxon>
        <taxon>Arthropoda</taxon>
        <taxon>Hexapoda</taxon>
        <taxon>Insecta</taxon>
        <taxon>Pterygota</taxon>
        <taxon>Neoptera</taxon>
        <taxon>Endopterygota</taxon>
        <taxon>Lepidoptera</taxon>
        <taxon>Glossata</taxon>
        <taxon>Ditrysia</taxon>
        <taxon>Noctuoidea</taxon>
        <taxon>Erebidae</taxon>
        <taxon>Arctiinae</taxon>
        <taxon>Arctia</taxon>
    </lineage>
</organism>
<dbReference type="CDD" id="cd01562">
    <property type="entry name" value="Thr-dehyd"/>
    <property type="match status" value="1"/>
</dbReference>
<dbReference type="InterPro" id="IPR001926">
    <property type="entry name" value="TrpB-like_PALP"/>
</dbReference>
<evidence type="ECO:0000256" key="4">
    <source>
        <dbReference type="ARBA" id="ARBA00023239"/>
    </source>
</evidence>
<dbReference type="Proteomes" id="UP000494256">
    <property type="component" value="Unassembled WGS sequence"/>
</dbReference>
<dbReference type="CDD" id="cd04886">
    <property type="entry name" value="ACT_ThrD-II-like"/>
    <property type="match status" value="1"/>
</dbReference>
<dbReference type="EMBL" id="CADEBD010000344">
    <property type="protein sequence ID" value="CAB3249269.1"/>
    <property type="molecule type" value="Genomic_DNA"/>
</dbReference>
<evidence type="ECO:0000313" key="9">
    <source>
        <dbReference type="EMBL" id="CAB3249269.1"/>
    </source>
</evidence>
<accession>A0A8S1AVM5</accession>
<dbReference type="GO" id="GO:0006565">
    <property type="term" value="P:L-serine catabolic process"/>
    <property type="evidence" value="ECO:0007669"/>
    <property type="project" value="TreeGrafter"/>
</dbReference>
<name>A0A8S1AVM5_ARCPL</name>
<dbReference type="InterPro" id="IPR050147">
    <property type="entry name" value="Ser/Thr_Dehydratase"/>
</dbReference>
<dbReference type="PANTHER" id="PTHR48078:SF19">
    <property type="entry name" value="ACT DOMAIN-CONTAINING PROTEIN"/>
    <property type="match status" value="1"/>
</dbReference>
<comment type="caution">
    <text evidence="9">The sequence shown here is derived from an EMBL/GenBank/DDBJ whole genome shotgun (WGS) entry which is preliminary data.</text>
</comment>
<evidence type="ECO:0000259" key="7">
    <source>
        <dbReference type="Pfam" id="PF00291"/>
    </source>
</evidence>
<evidence type="ECO:0000256" key="1">
    <source>
        <dbReference type="ARBA" id="ARBA00001933"/>
    </source>
</evidence>
<evidence type="ECO:0000256" key="6">
    <source>
        <dbReference type="ARBA" id="ARBA00042605"/>
    </source>
</evidence>
<sequence>MATTDVEFDEYCDPDNPRIADFDSILAAHQRIMGQIVRTPCKRALMSEDLGMELYLKQEFLQYTGSFKERGLRNTLLQLDDSKRKNGVISASAGNHGCAVSFHATQMGIPSIVVMPVFAPVTKVNKCEKLGAKLVMHGKNMAEAKHHAMVLAKEKNMLYVNGFDHPHVIDGQGTVGIEILEQVPDVQAVLVPCGGGSLLAGVAVAIKHLKPDTEIYGIETDKTCSMAESLKKNERIFLPIDSTIAEGLAVNKVGVNTFHTLNAGGLVDKMVVVNEDWVARTIMHIVEKEKYVVEGAGATSLASILAGLIPGLKGKKVVCVCTGGNIDSTTLARALERGMAAEGRLIKFKVIVVDRPGGMADLCTLLASLGVTVRDCIPERAWIKGDVFSCELKTIVETKGWDHAREMMQAIKKHFKECYFPPIYDKLQNPPASRRGPCLAPNPLCMQKY</sequence>
<keyword evidence="3" id="KW-0663">Pyridoxal phosphate</keyword>
<dbReference type="EMBL" id="CADEBC010000525">
    <property type="protein sequence ID" value="CAB3245694.1"/>
    <property type="molecule type" value="Genomic_DNA"/>
</dbReference>
<comment type="similarity">
    <text evidence="2">Belongs to the serine/threonine dehydratase family.</text>
</comment>
<evidence type="ECO:0000256" key="3">
    <source>
        <dbReference type="ARBA" id="ARBA00022898"/>
    </source>
</evidence>
<keyword evidence="4" id="KW-0456">Lyase</keyword>
<dbReference type="AlphaFoldDB" id="A0A8S1AVM5"/>
<dbReference type="Pfam" id="PF00291">
    <property type="entry name" value="PALP"/>
    <property type="match status" value="1"/>
</dbReference>
<dbReference type="GO" id="GO:0006567">
    <property type="term" value="P:L-threonine catabolic process"/>
    <property type="evidence" value="ECO:0007669"/>
    <property type="project" value="TreeGrafter"/>
</dbReference>
<evidence type="ECO:0000256" key="5">
    <source>
        <dbReference type="ARBA" id="ARBA00041766"/>
    </source>
</evidence>
<feature type="domain" description="Tryptophan synthase beta chain-like PALP" evidence="7">
    <location>
        <begin position="34"/>
        <end position="323"/>
    </location>
</feature>